<dbReference type="Gene3D" id="1.20.272.10">
    <property type="match status" value="1"/>
</dbReference>
<accession>A0A2M7X2P0</accession>
<reference evidence="2" key="1">
    <citation type="submission" date="2017-09" db="EMBL/GenBank/DDBJ databases">
        <title>Depth-based differentiation of microbial function through sediment-hosted aquifers and enrichment of novel symbionts in the deep terrestrial subsurface.</title>
        <authorList>
            <person name="Probst A.J."/>
            <person name="Ladd B."/>
            <person name="Jarett J.K."/>
            <person name="Geller-Mcgrath D.E."/>
            <person name="Sieber C.M.K."/>
            <person name="Emerson J.B."/>
            <person name="Anantharaman K."/>
            <person name="Thomas B.C."/>
            <person name="Malmstrom R."/>
            <person name="Stieglmeier M."/>
            <person name="Klingl A."/>
            <person name="Woyke T."/>
            <person name="Ryan C.M."/>
            <person name="Banfield J.F."/>
        </authorList>
    </citation>
    <scope>NUCLEOTIDE SEQUENCE [LARGE SCALE GENOMIC DNA]</scope>
</reference>
<dbReference type="Proteomes" id="UP000230683">
    <property type="component" value="Unassembled WGS sequence"/>
</dbReference>
<name>A0A2M7X2P0_UNCKA</name>
<sequence length="227" mass="26042">MIFLVTGSNELLIKNFIRGRKLKYKPSAISEFEKSKPTDLIDSFQSINMFSDARLIIGYFSKASEIDFPEDAIVSLSKSNDIEFIAVIKPAVSKISNSYKLLKKYSTLQSFDNARDFSVYNIADALFINKDKRRALNLLSSMKNVDQEFYQLTFALYGGLRNVLSKNENNNTWNKLHPFVKKKLANAVVDTDKIKNLYKELFELDVKLKSSNNRLESIQDFMLNSDS</sequence>
<evidence type="ECO:0000313" key="2">
    <source>
        <dbReference type="Proteomes" id="UP000230683"/>
    </source>
</evidence>
<evidence type="ECO:0008006" key="3">
    <source>
        <dbReference type="Google" id="ProtNLM"/>
    </source>
</evidence>
<dbReference type="EMBL" id="PFWY01000098">
    <property type="protein sequence ID" value="PJA40434.1"/>
    <property type="molecule type" value="Genomic_DNA"/>
</dbReference>
<gene>
    <name evidence="1" type="ORF">CO178_02210</name>
</gene>
<comment type="caution">
    <text evidence="1">The sequence shown here is derived from an EMBL/GenBank/DDBJ whole genome shotgun (WGS) entry which is preliminary data.</text>
</comment>
<evidence type="ECO:0000313" key="1">
    <source>
        <dbReference type="EMBL" id="PJA40434.1"/>
    </source>
</evidence>
<proteinExistence type="predicted"/>
<protein>
    <recommendedName>
        <fullName evidence="3">DNA polymerase III delta N-terminal domain-containing protein</fullName>
    </recommendedName>
</protein>
<dbReference type="AlphaFoldDB" id="A0A2M7X2P0"/>
<organism evidence="1 2">
    <name type="scientific">candidate division WWE3 bacterium CG_4_9_14_3_um_filter_34_6</name>
    <dbReference type="NCBI Taxonomy" id="1975079"/>
    <lineage>
        <taxon>Bacteria</taxon>
        <taxon>Katanobacteria</taxon>
    </lineage>
</organism>